<dbReference type="Proteomes" id="UP000011575">
    <property type="component" value="Unassembled WGS sequence"/>
</dbReference>
<evidence type="ECO:0000313" key="3">
    <source>
        <dbReference type="Proteomes" id="UP000011575"/>
    </source>
</evidence>
<proteinExistence type="predicted"/>
<evidence type="ECO:0000259" key="1">
    <source>
        <dbReference type="Pfam" id="PF12706"/>
    </source>
</evidence>
<comment type="caution">
    <text evidence="2">The sequence shown here is derived from an EMBL/GenBank/DDBJ whole genome shotgun (WGS) entry which is preliminary data.</text>
</comment>
<sequence>MKVSYLSSAAILVETEDASLLCDPWLVDGAFYGSWCHYPPLDSDPEDFNDVDYIYISHIHPDHFDPATLRRMDSDIPVLIHDYRWDYLRDEIEELGFDVTELEHDSRMHLEGDLHINVLAADACDPELCGNYFGCSWVEGNPELGSTQVDSLAAIDDGEHTVVNMNDCPYPLVEKSMRQVKDRYGDIDLLCHQYSAAQFYPQCMTDYSHEEKLEARQDVILEKHELATEFIDLMEPDYYMPFAGEYVLAGDLSPLNEYTANPPRAAALEWFESHIDPDEHQCVFLNSEEHIDLTTGEMSKPYEPVDQEEKWRYINEELADRSFTYEDEPKPDPEELYDRLPEAYEGFEENRQKVSFRTDTTVLVSLLDDEYVELPFDGEGYEIVRDPDLDQYDGYVKVDVDPRLLGQLLAGTDQAHWSDAKIGSHLGISKQPDIYERQLYNCLGSFHA</sequence>
<dbReference type="InterPro" id="IPR050114">
    <property type="entry name" value="UPF0173_UPF0282_UlaG_hydrolase"/>
</dbReference>
<dbReference type="PANTHER" id="PTHR43546">
    <property type="entry name" value="UPF0173 METAL-DEPENDENT HYDROLASE MJ1163-RELATED"/>
    <property type="match status" value="1"/>
</dbReference>
<protein>
    <submittedName>
        <fullName evidence="2">Zn-dependent hydrolase of the beta-lactamase fold-like protein</fullName>
    </submittedName>
</protein>
<dbReference type="PATRIC" id="fig|1230454.4.peg.51"/>
<dbReference type="SUPFAM" id="SSF56281">
    <property type="entry name" value="Metallo-hydrolase/oxidoreductase"/>
    <property type="match status" value="1"/>
</dbReference>
<dbReference type="InterPro" id="IPR001279">
    <property type="entry name" value="Metallo-B-lactamas"/>
</dbReference>
<dbReference type="Gene3D" id="3.60.15.10">
    <property type="entry name" value="Ribonuclease Z/Hydroxyacylglutathione hydrolase-like"/>
    <property type="match status" value="1"/>
</dbReference>
<name>M0PL65_9EURY</name>
<dbReference type="InterPro" id="IPR036866">
    <property type="entry name" value="RibonucZ/Hydroxyglut_hydro"/>
</dbReference>
<accession>M0PL65</accession>
<gene>
    <name evidence="2" type="ORF">C461_00252</name>
</gene>
<feature type="domain" description="Metallo-beta-lactamase" evidence="1">
    <location>
        <begin position="21"/>
        <end position="127"/>
    </location>
</feature>
<reference evidence="2 3" key="1">
    <citation type="journal article" date="2014" name="PLoS Genet.">
        <title>Phylogenetically driven sequencing of extremely halophilic archaea reveals strategies for static and dynamic osmo-response.</title>
        <authorList>
            <person name="Becker E.A."/>
            <person name="Seitzer P.M."/>
            <person name="Tritt A."/>
            <person name="Larsen D."/>
            <person name="Krusor M."/>
            <person name="Yao A.I."/>
            <person name="Wu D."/>
            <person name="Madern D."/>
            <person name="Eisen J.A."/>
            <person name="Darling A.E."/>
            <person name="Facciotti M.T."/>
        </authorList>
    </citation>
    <scope>NUCLEOTIDE SEQUENCE [LARGE SCALE GENOMIC DNA]</scope>
    <source>
        <strain evidence="2 3">JCM 13560</strain>
    </source>
</reference>
<dbReference type="EMBL" id="AOJI01000002">
    <property type="protein sequence ID" value="EMA70673.1"/>
    <property type="molecule type" value="Genomic_DNA"/>
</dbReference>
<dbReference type="GO" id="GO:0016787">
    <property type="term" value="F:hydrolase activity"/>
    <property type="evidence" value="ECO:0007669"/>
    <property type="project" value="UniProtKB-KW"/>
</dbReference>
<dbReference type="STRING" id="1230454.C461_00252"/>
<dbReference type="OrthoDB" id="28313at2157"/>
<dbReference type="AlphaFoldDB" id="M0PL65"/>
<keyword evidence="3" id="KW-1185">Reference proteome</keyword>
<organism evidence="2 3">
    <name type="scientific">Halorubrum aidingense JCM 13560</name>
    <dbReference type="NCBI Taxonomy" id="1230454"/>
    <lineage>
        <taxon>Archaea</taxon>
        <taxon>Methanobacteriati</taxon>
        <taxon>Methanobacteriota</taxon>
        <taxon>Stenosarchaea group</taxon>
        <taxon>Halobacteria</taxon>
        <taxon>Halobacteriales</taxon>
        <taxon>Haloferacaceae</taxon>
        <taxon>Halorubrum</taxon>
    </lineage>
</organism>
<dbReference type="RefSeq" id="WP_007997580.1">
    <property type="nucleotide sequence ID" value="NZ_AOJI01000002.1"/>
</dbReference>
<dbReference type="Pfam" id="PF12706">
    <property type="entry name" value="Lactamase_B_2"/>
    <property type="match status" value="1"/>
</dbReference>
<evidence type="ECO:0000313" key="2">
    <source>
        <dbReference type="EMBL" id="EMA70673.1"/>
    </source>
</evidence>
<keyword evidence="2" id="KW-0378">Hydrolase</keyword>